<dbReference type="Proteomes" id="UP001590951">
    <property type="component" value="Unassembled WGS sequence"/>
</dbReference>
<dbReference type="EMBL" id="JBHFEH010000063">
    <property type="protein sequence ID" value="KAL2049495.1"/>
    <property type="molecule type" value="Genomic_DNA"/>
</dbReference>
<dbReference type="Pfam" id="PF13641">
    <property type="entry name" value="Glyco_tranf_2_3"/>
    <property type="match status" value="1"/>
</dbReference>
<evidence type="ECO:0000256" key="2">
    <source>
        <dbReference type="ARBA" id="ARBA00022676"/>
    </source>
</evidence>
<evidence type="ECO:0000256" key="5">
    <source>
        <dbReference type="ARBA" id="ARBA00022989"/>
    </source>
</evidence>
<keyword evidence="3" id="KW-0808">Transferase</keyword>
<evidence type="ECO:0000256" key="1">
    <source>
        <dbReference type="ARBA" id="ARBA00004141"/>
    </source>
</evidence>
<evidence type="ECO:0000256" key="7">
    <source>
        <dbReference type="SAM" id="Phobius"/>
    </source>
</evidence>
<name>A0ABR4AVI0_9LECA</name>
<reference evidence="8 9" key="1">
    <citation type="submission" date="2024-09" db="EMBL/GenBank/DDBJ databases">
        <title>Rethinking Asexuality: The Enigmatic Case of Functional Sexual Genes in Lepraria (Stereocaulaceae).</title>
        <authorList>
            <person name="Doellman M."/>
            <person name="Sun Y."/>
            <person name="Barcenas-Pena A."/>
            <person name="Lumbsch H.T."/>
            <person name="Grewe F."/>
        </authorList>
    </citation>
    <scope>NUCLEOTIDE SEQUENCE [LARGE SCALE GENOMIC DNA]</scope>
    <source>
        <strain evidence="8 9">Grewe 0041</strain>
    </source>
</reference>
<evidence type="ECO:0000313" key="9">
    <source>
        <dbReference type="Proteomes" id="UP001590951"/>
    </source>
</evidence>
<dbReference type="PANTHER" id="PTHR43867">
    <property type="entry name" value="CELLULOSE SYNTHASE CATALYTIC SUBUNIT A [UDP-FORMING]"/>
    <property type="match status" value="1"/>
</dbReference>
<keyword evidence="5 7" id="KW-1133">Transmembrane helix</keyword>
<feature type="transmembrane region" description="Helical" evidence="7">
    <location>
        <begin position="450"/>
        <end position="470"/>
    </location>
</feature>
<dbReference type="PANTHER" id="PTHR43867:SF2">
    <property type="entry name" value="CELLULOSE SYNTHASE CATALYTIC SUBUNIT A [UDP-FORMING]"/>
    <property type="match status" value="1"/>
</dbReference>
<protein>
    <recommendedName>
        <fullName evidence="10">Glycosyltransferase family 2 protein</fullName>
    </recommendedName>
</protein>
<feature type="transmembrane region" description="Helical" evidence="7">
    <location>
        <begin position="410"/>
        <end position="429"/>
    </location>
</feature>
<comment type="subcellular location">
    <subcellularLocation>
        <location evidence="1">Membrane</location>
        <topology evidence="1">Multi-pass membrane protein</topology>
    </subcellularLocation>
</comment>
<keyword evidence="4 7" id="KW-0812">Transmembrane</keyword>
<keyword evidence="6 7" id="KW-0472">Membrane</keyword>
<sequence>MPARKTVELNRGDYAIQRSPATLFPLETSPHLFKLSNVVTWTLWSFYITFQFGLAYEIQNGTPHFMWRIWAALFAEFLLSFQEVVTALGILLGLFSLTRTDARPSYHLTGDSAPSIAVMITCCGEPIEVILNTVKAAAAQDYPARKFCVMVLDDGNDIWLRWAIDKLSSAIEEQNGPLVAYHSRKLEPGVKSYFKAGNLQHGIDITSHSREPSEFIAGLDADMIPEVDWLRKMVPHLILDDRLGIACPPQVDVDQKFQDSARGSHQLQRYYNVPAGDPLGQQADFSMYFTVQEVLNDRLGAIMCTGTGYVVRRSALAEIGGWPLAETGEDYMCSAVLSNAGWKTAFVREFLQYGLAPESLRALLKQRMRWTDAGIEVHQQFGYYLPGSWITSQMTWGQRAVNMLYMLRDYAPVTNVLAMILLPIALFPAQTDENATILLAHGSHLYRLRGIFLAAFVANRINAYIVYGHIGLSRVWNFQSNEIWAAPYMAYRCIFSLLPARFNKPTFVVVGTVTSPANERSQLNRKPLPFRILSFDMLMYTLYIMYASIPLLFRFNASRSLGSFTPSFFLFPGPTLKLLTCILKMSVPLRYMLWPPTVPDRVQLVEEDEKGVKRSKKNWQGEEGSDCLWWFWMSACEMCVILWS</sequence>
<keyword evidence="9" id="KW-1185">Reference proteome</keyword>
<dbReference type="InterPro" id="IPR029044">
    <property type="entry name" value="Nucleotide-diphossugar_trans"/>
</dbReference>
<evidence type="ECO:0000313" key="8">
    <source>
        <dbReference type="EMBL" id="KAL2049495.1"/>
    </source>
</evidence>
<dbReference type="InterPro" id="IPR050321">
    <property type="entry name" value="Glycosyltr_2/OpgH_subfam"/>
</dbReference>
<keyword evidence="2" id="KW-0328">Glycosyltransferase</keyword>
<evidence type="ECO:0000256" key="4">
    <source>
        <dbReference type="ARBA" id="ARBA00022692"/>
    </source>
</evidence>
<dbReference type="SUPFAM" id="SSF53448">
    <property type="entry name" value="Nucleotide-diphospho-sugar transferases"/>
    <property type="match status" value="1"/>
</dbReference>
<evidence type="ECO:0008006" key="10">
    <source>
        <dbReference type="Google" id="ProtNLM"/>
    </source>
</evidence>
<evidence type="ECO:0000256" key="3">
    <source>
        <dbReference type="ARBA" id="ARBA00022679"/>
    </source>
</evidence>
<feature type="transmembrane region" description="Helical" evidence="7">
    <location>
        <begin position="38"/>
        <end position="58"/>
    </location>
</feature>
<dbReference type="Gene3D" id="3.90.550.10">
    <property type="entry name" value="Spore Coat Polysaccharide Biosynthesis Protein SpsA, Chain A"/>
    <property type="match status" value="1"/>
</dbReference>
<organism evidence="8 9">
    <name type="scientific">Lepraria finkii</name>
    <dbReference type="NCBI Taxonomy" id="1340010"/>
    <lineage>
        <taxon>Eukaryota</taxon>
        <taxon>Fungi</taxon>
        <taxon>Dikarya</taxon>
        <taxon>Ascomycota</taxon>
        <taxon>Pezizomycotina</taxon>
        <taxon>Lecanoromycetes</taxon>
        <taxon>OSLEUM clade</taxon>
        <taxon>Lecanoromycetidae</taxon>
        <taxon>Lecanorales</taxon>
        <taxon>Lecanorineae</taxon>
        <taxon>Stereocaulaceae</taxon>
        <taxon>Lepraria</taxon>
    </lineage>
</organism>
<dbReference type="CDD" id="cd06421">
    <property type="entry name" value="CESA_CelA_like"/>
    <property type="match status" value="1"/>
</dbReference>
<evidence type="ECO:0000256" key="6">
    <source>
        <dbReference type="ARBA" id="ARBA00023136"/>
    </source>
</evidence>
<comment type="caution">
    <text evidence="8">The sequence shown here is derived from an EMBL/GenBank/DDBJ whole genome shotgun (WGS) entry which is preliminary data.</text>
</comment>
<feature type="transmembrane region" description="Helical" evidence="7">
    <location>
        <begin position="532"/>
        <end position="553"/>
    </location>
</feature>
<gene>
    <name evidence="8" type="ORF">ABVK25_010290</name>
</gene>
<accession>A0ABR4AVI0</accession>
<feature type="transmembrane region" description="Helical" evidence="7">
    <location>
        <begin position="70"/>
        <end position="95"/>
    </location>
</feature>
<proteinExistence type="predicted"/>